<evidence type="ECO:0000256" key="9">
    <source>
        <dbReference type="ARBA" id="ARBA00040743"/>
    </source>
</evidence>
<evidence type="ECO:0000256" key="6">
    <source>
        <dbReference type="ARBA" id="ARBA00023136"/>
    </source>
</evidence>
<sequence>MSVIQSIRDKAAWIIIGAIALALIAFIVQDALQGGGRGLFSGNSTTLGKVNGTSIDLRDFEARYKMAEDNYRNQNYPVNDQLRSQIRESLWNEYVEDALMTDEYAKLGITISDKEVGDILYGDNPPQMLKQQFTDSTGRFNAAAAYQAIRSLKKGTPQYNSFWGEFVPALEKSRQREKFTALVGKSMYVPKWLLEKTNAENSQRAAISYVNVPYSSIPDSSITVSNEDVQDYINKHKDAYQQENGRTLIYVSFDASPTSADSAKIKDDIAKQKDALAAANTTAEIQTVMANSGSETPYFDGYVLSSHMQMGNADTLRKLADGQIIGPYQDGPNFTMAKMIGRRQMPDSVKCRHILIKIGDQQGQARTDSAAKKLIDSIQAAIAGGASFDSMVAKYSDDGGSKEKRGDLNPGEYEFNSLQFSNLSKEFAEVIFYGTPGEKKVVKVENQSYSGYHYIEVLSQKKVETAFKIAYISHAIVPTDETINTASGRASQFAAASRDTKQFDENATKEKLNKLQADVKESDFMIMGLGESREIIRWAFNDAKRGSVAEHAYQVGDKFVVPAVAGVSEKGTMSVEKARPLVEYKVRNEKKADNIVKKIGSASTLEAVAQATGQQVFNNDSISFGSTFIPNVGNELKVLGASFNKDYQSKISGPIKGEIGVFVIKVNNISAVPNPNFDVKAQQQAIQQQMGSMFGYRVMEIMKKSADIKDNRIKFF</sequence>
<dbReference type="InterPro" id="IPR046357">
    <property type="entry name" value="PPIase_dom_sf"/>
</dbReference>
<evidence type="ECO:0000256" key="10">
    <source>
        <dbReference type="ARBA" id="ARBA00042775"/>
    </source>
</evidence>
<keyword evidence="11" id="KW-0697">Rotamase</keyword>
<dbReference type="PANTHER" id="PTHR47529">
    <property type="entry name" value="PEPTIDYL-PROLYL CIS-TRANS ISOMERASE D"/>
    <property type="match status" value="1"/>
</dbReference>
<feature type="transmembrane region" description="Helical" evidence="12">
    <location>
        <begin position="12"/>
        <end position="32"/>
    </location>
</feature>
<keyword evidence="3" id="KW-0997">Cell inner membrane</keyword>
<comment type="similarity">
    <text evidence="8">Belongs to the PpiD chaperone family.</text>
</comment>
<evidence type="ECO:0000256" key="11">
    <source>
        <dbReference type="PROSITE-ProRule" id="PRU00278"/>
    </source>
</evidence>
<dbReference type="PANTHER" id="PTHR47529:SF1">
    <property type="entry name" value="PERIPLASMIC CHAPERONE PPID"/>
    <property type="match status" value="1"/>
</dbReference>
<comment type="caution">
    <text evidence="14">The sequence shown here is derived from an EMBL/GenBank/DDBJ whole genome shotgun (WGS) entry which is preliminary data.</text>
</comment>
<dbReference type="Pfam" id="PF13616">
    <property type="entry name" value="Rotamase_3"/>
    <property type="match status" value="1"/>
</dbReference>
<evidence type="ECO:0000256" key="5">
    <source>
        <dbReference type="ARBA" id="ARBA00022989"/>
    </source>
</evidence>
<name>A0ABX3P419_9BACT</name>
<keyword evidence="4 12" id="KW-0812">Transmembrane</keyword>
<dbReference type="SUPFAM" id="SSF54534">
    <property type="entry name" value="FKBP-like"/>
    <property type="match status" value="1"/>
</dbReference>
<accession>A0ABX3P419</accession>
<evidence type="ECO:0000256" key="1">
    <source>
        <dbReference type="ARBA" id="ARBA00004382"/>
    </source>
</evidence>
<organism evidence="14 15">
    <name type="scientific">Niastella koreensis</name>
    <dbReference type="NCBI Taxonomy" id="354356"/>
    <lineage>
        <taxon>Bacteria</taxon>
        <taxon>Pseudomonadati</taxon>
        <taxon>Bacteroidota</taxon>
        <taxon>Chitinophagia</taxon>
        <taxon>Chitinophagales</taxon>
        <taxon>Chitinophagaceae</taxon>
        <taxon>Niastella</taxon>
    </lineage>
</organism>
<dbReference type="Gene3D" id="1.10.4030.10">
    <property type="entry name" value="Porin chaperone SurA, peptide-binding domain"/>
    <property type="match status" value="1"/>
</dbReference>
<dbReference type="EMBL" id="LWBO01000001">
    <property type="protein sequence ID" value="OQP54929.1"/>
    <property type="molecule type" value="Genomic_DNA"/>
</dbReference>
<feature type="domain" description="PpiC" evidence="13">
    <location>
        <begin position="346"/>
        <end position="459"/>
    </location>
</feature>
<evidence type="ECO:0000256" key="7">
    <source>
        <dbReference type="ARBA" id="ARBA00023186"/>
    </source>
</evidence>
<evidence type="ECO:0000256" key="2">
    <source>
        <dbReference type="ARBA" id="ARBA00022475"/>
    </source>
</evidence>
<comment type="subcellular location">
    <subcellularLocation>
        <location evidence="1">Cell inner membrane</location>
        <topology evidence="1">Single-pass type II membrane protein</topology>
        <orientation evidence="1">Periplasmic side</orientation>
    </subcellularLocation>
</comment>
<keyword evidence="11" id="KW-0413">Isomerase</keyword>
<evidence type="ECO:0000256" key="12">
    <source>
        <dbReference type="SAM" id="Phobius"/>
    </source>
</evidence>
<keyword evidence="7" id="KW-0143">Chaperone</keyword>
<evidence type="ECO:0000256" key="8">
    <source>
        <dbReference type="ARBA" id="ARBA00038408"/>
    </source>
</evidence>
<dbReference type="Pfam" id="PF13623">
    <property type="entry name" value="SurA_N_2"/>
    <property type="match status" value="1"/>
</dbReference>
<reference evidence="14 15" key="1">
    <citation type="submission" date="2016-04" db="EMBL/GenBank/DDBJ databases">
        <authorList>
            <person name="Chen L."/>
            <person name="Zhuang W."/>
            <person name="Wang G."/>
        </authorList>
    </citation>
    <scope>NUCLEOTIDE SEQUENCE [LARGE SCALE GENOMIC DNA]</scope>
    <source>
        <strain evidence="15">GR20</strain>
    </source>
</reference>
<keyword evidence="6 12" id="KW-0472">Membrane</keyword>
<evidence type="ECO:0000256" key="4">
    <source>
        <dbReference type="ARBA" id="ARBA00022692"/>
    </source>
</evidence>
<dbReference type="InterPro" id="IPR052029">
    <property type="entry name" value="PpiD_chaperone"/>
</dbReference>
<dbReference type="RefSeq" id="WP_014222476.1">
    <property type="nucleotide sequence ID" value="NZ_LWBO01000001.1"/>
</dbReference>
<proteinExistence type="inferred from homology"/>
<keyword evidence="15" id="KW-1185">Reference proteome</keyword>
<keyword evidence="5 12" id="KW-1133">Transmembrane helix</keyword>
<dbReference type="PROSITE" id="PS50198">
    <property type="entry name" value="PPIC_PPIASE_2"/>
    <property type="match status" value="1"/>
</dbReference>
<evidence type="ECO:0000256" key="3">
    <source>
        <dbReference type="ARBA" id="ARBA00022519"/>
    </source>
</evidence>
<gene>
    <name evidence="14" type="ORF">A4D02_00990</name>
</gene>
<protein>
    <recommendedName>
        <fullName evidence="9">Periplasmic chaperone PpiD</fullName>
    </recommendedName>
    <alternativeName>
        <fullName evidence="10">Periplasmic folding chaperone</fullName>
    </alternativeName>
</protein>
<evidence type="ECO:0000259" key="13">
    <source>
        <dbReference type="PROSITE" id="PS50198"/>
    </source>
</evidence>
<dbReference type="Proteomes" id="UP000192277">
    <property type="component" value="Unassembled WGS sequence"/>
</dbReference>
<evidence type="ECO:0000313" key="15">
    <source>
        <dbReference type="Proteomes" id="UP000192277"/>
    </source>
</evidence>
<dbReference type="SUPFAM" id="SSF109998">
    <property type="entry name" value="Triger factor/SurA peptide-binding domain-like"/>
    <property type="match status" value="1"/>
</dbReference>
<dbReference type="Gene3D" id="3.10.50.40">
    <property type="match status" value="1"/>
</dbReference>
<evidence type="ECO:0000313" key="14">
    <source>
        <dbReference type="EMBL" id="OQP54929.1"/>
    </source>
</evidence>
<dbReference type="InterPro" id="IPR027304">
    <property type="entry name" value="Trigger_fact/SurA_dom_sf"/>
</dbReference>
<dbReference type="InterPro" id="IPR000297">
    <property type="entry name" value="PPIase_PpiC"/>
</dbReference>
<keyword evidence="2" id="KW-1003">Cell membrane</keyword>